<dbReference type="InterPro" id="IPR050109">
    <property type="entry name" value="HTH-type_TetR-like_transc_reg"/>
</dbReference>
<dbReference type="OrthoDB" id="509229at2"/>
<dbReference type="Gene3D" id="1.10.357.10">
    <property type="entry name" value="Tetracycline Repressor, domain 2"/>
    <property type="match status" value="1"/>
</dbReference>
<gene>
    <name evidence="6" type="ORF">CIG75_00715</name>
</gene>
<keyword evidence="3" id="KW-0804">Transcription</keyword>
<evidence type="ECO:0000256" key="1">
    <source>
        <dbReference type="ARBA" id="ARBA00023015"/>
    </source>
</evidence>
<dbReference type="KEGG" id="tab:CIG75_00715"/>
<dbReference type="EMBL" id="CP022657">
    <property type="protein sequence ID" value="ASS73643.1"/>
    <property type="molecule type" value="Genomic_DNA"/>
</dbReference>
<evidence type="ECO:0000259" key="5">
    <source>
        <dbReference type="PROSITE" id="PS50977"/>
    </source>
</evidence>
<accession>A0A223CWY2</accession>
<dbReference type="Proteomes" id="UP000214688">
    <property type="component" value="Chromosome"/>
</dbReference>
<dbReference type="PRINTS" id="PR00455">
    <property type="entry name" value="HTHTETR"/>
</dbReference>
<dbReference type="SUPFAM" id="SSF48498">
    <property type="entry name" value="Tetracyclin repressor-like, C-terminal domain"/>
    <property type="match status" value="1"/>
</dbReference>
<organism evidence="6 7">
    <name type="scientific">Tumebacillus algifaecis</name>
    <dbReference type="NCBI Taxonomy" id="1214604"/>
    <lineage>
        <taxon>Bacteria</taxon>
        <taxon>Bacillati</taxon>
        <taxon>Bacillota</taxon>
        <taxon>Bacilli</taxon>
        <taxon>Bacillales</taxon>
        <taxon>Alicyclobacillaceae</taxon>
        <taxon>Tumebacillus</taxon>
    </lineage>
</organism>
<proteinExistence type="predicted"/>
<reference evidence="6 7" key="1">
    <citation type="journal article" date="2015" name="Int. J. Syst. Evol. Microbiol.">
        <title>Tumebacillus algifaecis sp. nov., isolated from decomposing algal scum.</title>
        <authorList>
            <person name="Wu Y.F."/>
            <person name="Zhang B."/>
            <person name="Xing P."/>
            <person name="Wu Q.L."/>
            <person name="Liu S.J."/>
        </authorList>
    </citation>
    <scope>NUCLEOTIDE SEQUENCE [LARGE SCALE GENOMIC DNA]</scope>
    <source>
        <strain evidence="6 7">THMBR28</strain>
    </source>
</reference>
<dbReference type="PANTHER" id="PTHR30055:SF238">
    <property type="entry name" value="MYCOFACTOCIN BIOSYNTHESIS TRANSCRIPTIONAL REGULATOR MFTR-RELATED"/>
    <property type="match status" value="1"/>
</dbReference>
<feature type="domain" description="HTH tetR-type" evidence="5">
    <location>
        <begin position="1"/>
        <end position="60"/>
    </location>
</feature>
<evidence type="ECO:0000256" key="2">
    <source>
        <dbReference type="ARBA" id="ARBA00023125"/>
    </source>
</evidence>
<dbReference type="PANTHER" id="PTHR30055">
    <property type="entry name" value="HTH-TYPE TRANSCRIPTIONAL REGULATOR RUTR"/>
    <property type="match status" value="1"/>
</dbReference>
<protein>
    <submittedName>
        <fullName evidence="6">TetR family transcriptional regulator</fullName>
    </submittedName>
</protein>
<evidence type="ECO:0000256" key="4">
    <source>
        <dbReference type="PROSITE-ProRule" id="PRU00335"/>
    </source>
</evidence>
<dbReference type="SUPFAM" id="SSF46689">
    <property type="entry name" value="Homeodomain-like"/>
    <property type="match status" value="1"/>
</dbReference>
<dbReference type="InterPro" id="IPR009057">
    <property type="entry name" value="Homeodomain-like_sf"/>
</dbReference>
<dbReference type="GO" id="GO:0003700">
    <property type="term" value="F:DNA-binding transcription factor activity"/>
    <property type="evidence" value="ECO:0007669"/>
    <property type="project" value="TreeGrafter"/>
</dbReference>
<name>A0A223CWY2_9BACL</name>
<keyword evidence="1" id="KW-0805">Transcription regulation</keyword>
<sequence>MTSIKIRDVALRHFARNGYEGASLANIADEVGIKKQSIYNHYNGKDDLFFAVFKDVAVREMLFVQDYLERNSTLSLENKLYGFLKEYRKRHEQEDDTKFFLRMSFFPPGHLEKEITVYTIDHVDRLEQLLVPVFEMAASKGELHPAVSNMRASASFTAMLDSIFVEMLYGDAERSMKRLDASWFVYWRGVKNN</sequence>
<dbReference type="GO" id="GO:0000976">
    <property type="term" value="F:transcription cis-regulatory region binding"/>
    <property type="evidence" value="ECO:0007669"/>
    <property type="project" value="TreeGrafter"/>
</dbReference>
<evidence type="ECO:0000256" key="3">
    <source>
        <dbReference type="ARBA" id="ARBA00023163"/>
    </source>
</evidence>
<keyword evidence="2 4" id="KW-0238">DNA-binding</keyword>
<keyword evidence="7" id="KW-1185">Reference proteome</keyword>
<dbReference type="InterPro" id="IPR001647">
    <property type="entry name" value="HTH_TetR"/>
</dbReference>
<evidence type="ECO:0000313" key="6">
    <source>
        <dbReference type="EMBL" id="ASS73643.1"/>
    </source>
</evidence>
<dbReference type="Pfam" id="PF00440">
    <property type="entry name" value="TetR_N"/>
    <property type="match status" value="1"/>
</dbReference>
<dbReference type="InterPro" id="IPR036271">
    <property type="entry name" value="Tet_transcr_reg_TetR-rel_C_sf"/>
</dbReference>
<dbReference type="Gene3D" id="1.10.10.60">
    <property type="entry name" value="Homeodomain-like"/>
    <property type="match status" value="1"/>
</dbReference>
<dbReference type="AlphaFoldDB" id="A0A223CWY2"/>
<feature type="DNA-binding region" description="H-T-H motif" evidence="4">
    <location>
        <begin position="23"/>
        <end position="42"/>
    </location>
</feature>
<evidence type="ECO:0000313" key="7">
    <source>
        <dbReference type="Proteomes" id="UP000214688"/>
    </source>
</evidence>
<dbReference type="PROSITE" id="PS50977">
    <property type="entry name" value="HTH_TETR_2"/>
    <property type="match status" value="1"/>
</dbReference>
<dbReference type="RefSeq" id="WP_094234903.1">
    <property type="nucleotide sequence ID" value="NZ_CP022657.1"/>
</dbReference>